<keyword evidence="1" id="KW-0732">Signal</keyword>
<evidence type="ECO:0000259" key="2">
    <source>
        <dbReference type="SMART" id="SM00867"/>
    </source>
</evidence>
<dbReference type="PROSITE" id="PS51257">
    <property type="entry name" value="PROKAR_LIPOPROTEIN"/>
    <property type="match status" value="1"/>
</dbReference>
<dbReference type="Gene3D" id="2.40.128.110">
    <property type="entry name" value="Lipid/polyisoprenoid-binding, YceI-like"/>
    <property type="match status" value="1"/>
</dbReference>
<keyword evidence="4" id="KW-1185">Reference proteome</keyword>
<feature type="domain" description="Lipid/polyisoprenoid-binding YceI-like" evidence="2">
    <location>
        <begin position="46"/>
        <end position="202"/>
    </location>
</feature>
<dbReference type="EMBL" id="BAABRI010000011">
    <property type="protein sequence ID" value="GAA5483059.1"/>
    <property type="molecule type" value="Genomic_DNA"/>
</dbReference>
<dbReference type="RefSeq" id="WP_353567183.1">
    <property type="nucleotide sequence ID" value="NZ_BAABRI010000011.1"/>
</dbReference>
<dbReference type="InterPro" id="IPR036761">
    <property type="entry name" value="TTHA0802/YceI-like_sf"/>
</dbReference>
<feature type="signal peptide" evidence="1">
    <location>
        <begin position="1"/>
        <end position="17"/>
    </location>
</feature>
<evidence type="ECO:0000256" key="1">
    <source>
        <dbReference type="SAM" id="SignalP"/>
    </source>
</evidence>
<gene>
    <name evidence="3" type="primary">yceI_1</name>
    <name evidence="3" type="ORF">Hsar01_02286</name>
</gene>
<dbReference type="PANTHER" id="PTHR34406">
    <property type="entry name" value="PROTEIN YCEI"/>
    <property type="match status" value="1"/>
</dbReference>
<proteinExistence type="predicted"/>
<protein>
    <submittedName>
        <fullName evidence="3">Protein YceI</fullName>
    </submittedName>
</protein>
<accession>A0ABP9USQ8</accession>
<reference evidence="3 4" key="1">
    <citation type="submission" date="2024-02" db="EMBL/GenBank/DDBJ databases">
        <title>Haloferula sargassicola NBRC 104335.</title>
        <authorList>
            <person name="Ichikawa N."/>
            <person name="Katano-Makiyama Y."/>
            <person name="Hidaka K."/>
        </authorList>
    </citation>
    <scope>NUCLEOTIDE SEQUENCE [LARGE SCALE GENOMIC DNA]</scope>
    <source>
        <strain evidence="3 4">NBRC 104335</strain>
    </source>
</reference>
<dbReference type="InterPro" id="IPR007372">
    <property type="entry name" value="Lipid/polyisoprenoid-bd_YceI"/>
</dbReference>
<feature type="chain" id="PRO_5045911850" evidence="1">
    <location>
        <begin position="18"/>
        <end position="205"/>
    </location>
</feature>
<evidence type="ECO:0000313" key="4">
    <source>
        <dbReference type="Proteomes" id="UP001476282"/>
    </source>
</evidence>
<sequence>MKHLVTTLTPAALAAFALVSCENPADKTTDATVKDAAPAAATNGTRYVIADGSTITFVGSKVTGSHDGGFKDFDGFFTVGPDGDVTGGTITIDMNSTWTDTDKLTEHLKSGDFFLVGTHPESKFTITGVEKTGTGYEVSGNLLMRGVEKNVTFPATGSKDGDAIKVQAEFDINRKDWGIVYAGKADDLIRDEVVIRFDLTAEPEA</sequence>
<dbReference type="Pfam" id="PF04264">
    <property type="entry name" value="YceI"/>
    <property type="match status" value="1"/>
</dbReference>
<dbReference type="PANTHER" id="PTHR34406:SF1">
    <property type="entry name" value="PROTEIN YCEI"/>
    <property type="match status" value="1"/>
</dbReference>
<dbReference type="Proteomes" id="UP001476282">
    <property type="component" value="Unassembled WGS sequence"/>
</dbReference>
<organism evidence="3 4">
    <name type="scientific">Haloferula sargassicola</name>
    <dbReference type="NCBI Taxonomy" id="490096"/>
    <lineage>
        <taxon>Bacteria</taxon>
        <taxon>Pseudomonadati</taxon>
        <taxon>Verrucomicrobiota</taxon>
        <taxon>Verrucomicrobiia</taxon>
        <taxon>Verrucomicrobiales</taxon>
        <taxon>Verrucomicrobiaceae</taxon>
        <taxon>Haloferula</taxon>
    </lineage>
</organism>
<evidence type="ECO:0000313" key="3">
    <source>
        <dbReference type="EMBL" id="GAA5483059.1"/>
    </source>
</evidence>
<dbReference type="SUPFAM" id="SSF101874">
    <property type="entry name" value="YceI-like"/>
    <property type="match status" value="1"/>
</dbReference>
<name>A0ABP9USQ8_9BACT</name>
<comment type="caution">
    <text evidence="3">The sequence shown here is derived from an EMBL/GenBank/DDBJ whole genome shotgun (WGS) entry which is preliminary data.</text>
</comment>
<dbReference type="SMART" id="SM00867">
    <property type="entry name" value="YceI"/>
    <property type="match status" value="1"/>
</dbReference>